<accession>A0A1W1BFM4</accession>
<evidence type="ECO:0000256" key="5">
    <source>
        <dbReference type="ARBA" id="ARBA00023136"/>
    </source>
</evidence>
<evidence type="ECO:0000313" key="9">
    <source>
        <dbReference type="EMBL" id="SFV52322.1"/>
    </source>
</evidence>
<dbReference type="AlphaFoldDB" id="A0A1W1BFM4"/>
<keyword evidence="9" id="KW-0675">Receptor</keyword>
<keyword evidence="4" id="KW-0798">TonB box</keyword>
<feature type="domain" description="TonB-dependent receptor-like beta-barrel" evidence="7">
    <location>
        <begin position="236"/>
        <end position="612"/>
    </location>
</feature>
<dbReference type="PANTHER" id="PTHR30069:SF49">
    <property type="entry name" value="OUTER MEMBRANE PROTEIN C"/>
    <property type="match status" value="1"/>
</dbReference>
<dbReference type="GO" id="GO:0009279">
    <property type="term" value="C:cell outer membrane"/>
    <property type="evidence" value="ECO:0007669"/>
    <property type="project" value="UniProtKB-SubCell"/>
</dbReference>
<evidence type="ECO:0000256" key="4">
    <source>
        <dbReference type="ARBA" id="ARBA00023077"/>
    </source>
</evidence>
<dbReference type="EMBL" id="FPHB01000020">
    <property type="protein sequence ID" value="SFV52322.1"/>
    <property type="molecule type" value="Genomic_DNA"/>
</dbReference>
<dbReference type="InterPro" id="IPR036942">
    <property type="entry name" value="Beta-barrel_TonB_sf"/>
</dbReference>
<dbReference type="InterPro" id="IPR000531">
    <property type="entry name" value="Beta-barrel_TonB"/>
</dbReference>
<dbReference type="InterPro" id="IPR012910">
    <property type="entry name" value="Plug_dom"/>
</dbReference>
<keyword evidence="5" id="KW-0472">Membrane</keyword>
<gene>
    <name evidence="9" type="ORF">MNB_SM-7-1241</name>
</gene>
<protein>
    <submittedName>
        <fullName evidence="9">TonB-dependent receptor</fullName>
    </submittedName>
</protein>
<organism evidence="9">
    <name type="scientific">hydrothermal vent metagenome</name>
    <dbReference type="NCBI Taxonomy" id="652676"/>
    <lineage>
        <taxon>unclassified sequences</taxon>
        <taxon>metagenomes</taxon>
        <taxon>ecological metagenomes</taxon>
    </lineage>
</organism>
<sequence>MKKKVLLSLLSASLLFSQDIELQSIEVDASVIDDVAKNAKVNADISEVIQKETPAVDMSRRSGIANDIIIRGLKRDNISVTLDGAKVYGACPNRMDPPVSHVLSNNIQSVEVIEGPYDVTEYGNLGGGVKIKTLQPQKGWHGDVSFGGGSWNYKKLSGMFTGGDDFMRVLVAASSEDSNQYKDGNGDTLAAQIDKRADTKYQYSPKYHDKEAYTKRSFMTKVALNPIQNQELRLSYTANRSENVLYPNSPMDALYDDSDIYNIEYEFKNITPWYKSATVQYYKTKVDHPMANYYRKSAMMMKTLNHMYSSMDAVRFKNRFVFGGIKTDFGLEAGKRNWDGDYTINTTSLKSLDDVDTKNYSVYLKLSKKIDAWDISAGARYDRSKIHPQTDATLPDNDYNSVGANIFANYALNNENKLFFGIGQAQRVPDARELYFKDKQGGVVGTPNLDQVTNREADAGYKYEGEDVDVKLKAFYSDLKNYIYINSSKTTNIFENVNAYIYGAELKGSYYLSDEFTLEAQGAYKRGRKKDALVGQRDKDLADIAPLEGKLGVVWDYRAHSYARVDISARDRWKNYDADNGEQEISGWAVVDFKLKHNFKKGIDMTVGVNNILDKTYVRSNTYKDLTLVTTGGGEVVMLNEPGRYIYANFDLSF</sequence>
<keyword evidence="6" id="KW-0998">Cell outer membrane</keyword>
<dbReference type="Pfam" id="PF00593">
    <property type="entry name" value="TonB_dep_Rec_b-barrel"/>
    <property type="match status" value="1"/>
</dbReference>
<dbReference type="Pfam" id="PF07715">
    <property type="entry name" value="Plug"/>
    <property type="match status" value="1"/>
</dbReference>
<evidence type="ECO:0000256" key="6">
    <source>
        <dbReference type="ARBA" id="ARBA00023237"/>
    </source>
</evidence>
<evidence type="ECO:0000256" key="2">
    <source>
        <dbReference type="ARBA" id="ARBA00022448"/>
    </source>
</evidence>
<dbReference type="Gene3D" id="2.40.170.20">
    <property type="entry name" value="TonB-dependent receptor, beta-barrel domain"/>
    <property type="match status" value="1"/>
</dbReference>
<name>A0A1W1BFM4_9ZZZZ</name>
<dbReference type="Gene3D" id="2.170.130.10">
    <property type="entry name" value="TonB-dependent receptor, plug domain"/>
    <property type="match status" value="1"/>
</dbReference>
<dbReference type="GO" id="GO:0044718">
    <property type="term" value="P:siderophore transmembrane transport"/>
    <property type="evidence" value="ECO:0007669"/>
    <property type="project" value="TreeGrafter"/>
</dbReference>
<dbReference type="GO" id="GO:0015344">
    <property type="term" value="F:siderophore uptake transmembrane transporter activity"/>
    <property type="evidence" value="ECO:0007669"/>
    <property type="project" value="TreeGrafter"/>
</dbReference>
<dbReference type="SUPFAM" id="SSF56935">
    <property type="entry name" value="Porins"/>
    <property type="match status" value="1"/>
</dbReference>
<comment type="subcellular location">
    <subcellularLocation>
        <location evidence="1">Cell outer membrane</location>
        <topology evidence="1">Multi-pass membrane protein</topology>
    </subcellularLocation>
</comment>
<evidence type="ECO:0000256" key="3">
    <source>
        <dbReference type="ARBA" id="ARBA00022692"/>
    </source>
</evidence>
<evidence type="ECO:0000256" key="1">
    <source>
        <dbReference type="ARBA" id="ARBA00004571"/>
    </source>
</evidence>
<dbReference type="InterPro" id="IPR039426">
    <property type="entry name" value="TonB-dep_rcpt-like"/>
</dbReference>
<dbReference type="PANTHER" id="PTHR30069">
    <property type="entry name" value="TONB-DEPENDENT OUTER MEMBRANE RECEPTOR"/>
    <property type="match status" value="1"/>
</dbReference>
<keyword evidence="3" id="KW-0812">Transmembrane</keyword>
<dbReference type="CDD" id="cd01347">
    <property type="entry name" value="ligand_gated_channel"/>
    <property type="match status" value="1"/>
</dbReference>
<proteinExistence type="predicted"/>
<evidence type="ECO:0000259" key="7">
    <source>
        <dbReference type="Pfam" id="PF00593"/>
    </source>
</evidence>
<reference evidence="9" key="1">
    <citation type="submission" date="2016-10" db="EMBL/GenBank/DDBJ databases">
        <authorList>
            <person name="de Groot N.N."/>
        </authorList>
    </citation>
    <scope>NUCLEOTIDE SEQUENCE</scope>
</reference>
<keyword evidence="2" id="KW-0813">Transport</keyword>
<feature type="domain" description="TonB-dependent receptor plug" evidence="8">
    <location>
        <begin position="27"/>
        <end position="128"/>
    </location>
</feature>
<dbReference type="InterPro" id="IPR037066">
    <property type="entry name" value="Plug_dom_sf"/>
</dbReference>
<dbReference type="PROSITE" id="PS52016">
    <property type="entry name" value="TONB_DEPENDENT_REC_3"/>
    <property type="match status" value="1"/>
</dbReference>
<evidence type="ECO:0000259" key="8">
    <source>
        <dbReference type="Pfam" id="PF07715"/>
    </source>
</evidence>